<sequence>MAGALKPLSGNRGRGRRGFQAESTINITPLVDVMLVLLVIFMVTAPLMTVGVPVDLPKTKASTMTENDEPLTVSIDAKGVVYLQESEIAMDALVARLVAITGANPEARIYVRGDQSIPYGRIMEVMGALNSAGFSKVALVSEMPQTASTGPKLKPKP</sequence>
<evidence type="ECO:0000256" key="8">
    <source>
        <dbReference type="ARBA" id="ARBA00023136"/>
    </source>
</evidence>
<evidence type="ECO:0000256" key="10">
    <source>
        <dbReference type="RuleBase" id="RU003879"/>
    </source>
</evidence>
<dbReference type="EMBL" id="CP133270">
    <property type="protein sequence ID" value="WVX66397.1"/>
    <property type="molecule type" value="Genomic_DNA"/>
</dbReference>
<keyword evidence="4" id="KW-0997">Cell inner membrane</keyword>
<evidence type="ECO:0000256" key="4">
    <source>
        <dbReference type="ARBA" id="ARBA00022519"/>
    </source>
</evidence>
<dbReference type="PANTHER" id="PTHR30558:SF7">
    <property type="entry name" value="TOL-PAL SYSTEM PROTEIN TOLR"/>
    <property type="match status" value="1"/>
</dbReference>
<name>A0ABZ2C2D1_9PROT</name>
<evidence type="ECO:0000256" key="5">
    <source>
        <dbReference type="ARBA" id="ARBA00022618"/>
    </source>
</evidence>
<evidence type="ECO:0000256" key="6">
    <source>
        <dbReference type="ARBA" id="ARBA00022692"/>
    </source>
</evidence>
<keyword evidence="13" id="KW-1185">Reference proteome</keyword>
<accession>A0ABZ2C2D1</accession>
<comment type="subcellular location">
    <subcellularLocation>
        <location evidence="1">Cell membrane</location>
        <topology evidence="1">Single-pass membrane protein</topology>
    </subcellularLocation>
    <subcellularLocation>
        <location evidence="10">Cell membrane</location>
        <topology evidence="10">Single-pass type II membrane protein</topology>
    </subcellularLocation>
</comment>
<dbReference type="NCBIfam" id="TIGR02801">
    <property type="entry name" value="tolR"/>
    <property type="match status" value="1"/>
</dbReference>
<evidence type="ECO:0000256" key="3">
    <source>
        <dbReference type="ARBA" id="ARBA00022475"/>
    </source>
</evidence>
<protein>
    <submittedName>
        <fullName evidence="12">Protein TolR</fullName>
    </submittedName>
</protein>
<reference evidence="12 13" key="1">
    <citation type="journal article" date="2024" name="Environ. Microbiol.">
        <title>Novel evolutionary insights on the interactions of the Holosporales (Alphaproteobacteria) with eukaryotic hosts from comparative genomics.</title>
        <authorList>
            <person name="Giovannini M."/>
            <person name="Petroni G."/>
            <person name="Castelli M."/>
        </authorList>
    </citation>
    <scope>NUCLEOTIDE SEQUENCE [LARGE SCALE GENOMIC DNA]</scope>
    <source>
        <strain evidence="12 13">US_Bl 15I1</strain>
    </source>
</reference>
<keyword evidence="5" id="KW-0132">Cell division</keyword>
<dbReference type="PANTHER" id="PTHR30558">
    <property type="entry name" value="EXBD MEMBRANE COMPONENT OF PMF-DRIVEN MACROMOLECULE IMPORT SYSTEM"/>
    <property type="match status" value="1"/>
</dbReference>
<dbReference type="Gene3D" id="3.30.420.270">
    <property type="match status" value="1"/>
</dbReference>
<comment type="similarity">
    <text evidence="2 10">Belongs to the ExbD/TolR family.</text>
</comment>
<evidence type="ECO:0000256" key="11">
    <source>
        <dbReference type="SAM" id="Phobius"/>
    </source>
</evidence>
<keyword evidence="9" id="KW-0131">Cell cycle</keyword>
<dbReference type="Proteomes" id="UP001330434">
    <property type="component" value="Chromosome"/>
</dbReference>
<keyword evidence="10" id="KW-0653">Protein transport</keyword>
<dbReference type="Pfam" id="PF02472">
    <property type="entry name" value="ExbD"/>
    <property type="match status" value="1"/>
</dbReference>
<dbReference type="InterPro" id="IPR014168">
    <property type="entry name" value="Tol-Pal_TolR"/>
</dbReference>
<evidence type="ECO:0000313" key="12">
    <source>
        <dbReference type="EMBL" id="WVX66397.1"/>
    </source>
</evidence>
<keyword evidence="10" id="KW-0813">Transport</keyword>
<keyword evidence="6 10" id="KW-0812">Transmembrane</keyword>
<keyword evidence="7 11" id="KW-1133">Transmembrane helix</keyword>
<gene>
    <name evidence="12" type="ORF">Bealeia1_00574</name>
</gene>
<dbReference type="InterPro" id="IPR003400">
    <property type="entry name" value="ExbD"/>
</dbReference>
<organism evidence="12 13">
    <name type="scientific">Candidatus Bealeia paramacronuclearis</name>
    <dbReference type="NCBI Taxonomy" id="1921001"/>
    <lineage>
        <taxon>Bacteria</taxon>
        <taxon>Pseudomonadati</taxon>
        <taxon>Pseudomonadota</taxon>
        <taxon>Alphaproteobacteria</taxon>
        <taxon>Holosporales</taxon>
        <taxon>Holosporaceae</taxon>
        <taxon>Candidatus Bealeia</taxon>
    </lineage>
</organism>
<evidence type="ECO:0000256" key="1">
    <source>
        <dbReference type="ARBA" id="ARBA00004162"/>
    </source>
</evidence>
<evidence type="ECO:0000256" key="2">
    <source>
        <dbReference type="ARBA" id="ARBA00005811"/>
    </source>
</evidence>
<keyword evidence="3" id="KW-1003">Cell membrane</keyword>
<evidence type="ECO:0000256" key="7">
    <source>
        <dbReference type="ARBA" id="ARBA00022989"/>
    </source>
</evidence>
<proteinExistence type="inferred from homology"/>
<keyword evidence="8 11" id="KW-0472">Membrane</keyword>
<evidence type="ECO:0000256" key="9">
    <source>
        <dbReference type="ARBA" id="ARBA00023306"/>
    </source>
</evidence>
<evidence type="ECO:0000313" key="13">
    <source>
        <dbReference type="Proteomes" id="UP001330434"/>
    </source>
</evidence>
<feature type="transmembrane region" description="Helical" evidence="11">
    <location>
        <begin position="33"/>
        <end position="54"/>
    </location>
</feature>
<dbReference type="RefSeq" id="WP_331255271.1">
    <property type="nucleotide sequence ID" value="NZ_CP133270.1"/>
</dbReference>